<evidence type="ECO:0000259" key="6">
    <source>
        <dbReference type="PROSITE" id="PS50114"/>
    </source>
</evidence>
<protein>
    <recommendedName>
        <fullName evidence="6">GATA-type domain-containing protein</fullName>
    </recommendedName>
</protein>
<gene>
    <name evidence="7" type="ORF">K437DRAFT_259097</name>
</gene>
<feature type="compositionally biased region" description="Low complexity" evidence="5">
    <location>
        <begin position="239"/>
        <end position="260"/>
    </location>
</feature>
<dbReference type="Gene3D" id="3.30.50.10">
    <property type="entry name" value="Erythroid Transcription Factor GATA-1, subunit A"/>
    <property type="match status" value="1"/>
</dbReference>
<dbReference type="PANTHER" id="PTHR45658">
    <property type="entry name" value="GATA TRANSCRIPTION FACTOR"/>
    <property type="match status" value="1"/>
</dbReference>
<dbReference type="InParanoid" id="A0A066VCY9"/>
<feature type="region of interest" description="Disordered" evidence="5">
    <location>
        <begin position="238"/>
        <end position="281"/>
    </location>
</feature>
<dbReference type="InterPro" id="IPR000679">
    <property type="entry name" value="Znf_GATA"/>
</dbReference>
<dbReference type="GO" id="GO:0043565">
    <property type="term" value="F:sequence-specific DNA binding"/>
    <property type="evidence" value="ECO:0007669"/>
    <property type="project" value="InterPro"/>
</dbReference>
<dbReference type="STRING" id="1037660.A0A066VCY9"/>
<organism evidence="7 8">
    <name type="scientific">Tilletiaria anomala (strain ATCC 24038 / CBS 436.72 / UBC 951)</name>
    <dbReference type="NCBI Taxonomy" id="1037660"/>
    <lineage>
        <taxon>Eukaryota</taxon>
        <taxon>Fungi</taxon>
        <taxon>Dikarya</taxon>
        <taxon>Basidiomycota</taxon>
        <taxon>Ustilaginomycotina</taxon>
        <taxon>Exobasidiomycetes</taxon>
        <taxon>Georgefischeriales</taxon>
        <taxon>Tilletiariaceae</taxon>
        <taxon>Tilletiaria</taxon>
    </lineage>
</organism>
<dbReference type="AlphaFoldDB" id="A0A066VCY9"/>
<evidence type="ECO:0000256" key="5">
    <source>
        <dbReference type="SAM" id="MobiDB-lite"/>
    </source>
</evidence>
<dbReference type="GeneID" id="25265163"/>
<sequence length="408" mass="43429">MVYCFPFQIYALSHEICAVAAAHMAHDSKPCTLQVHDLLDGCLRGYDLLQTLISEPDNQASKGPFSSNAMTSGNGQDVDSRLKMHIKLPPITTFYRAAADAQLSLPTPSKSPMAHNLTALSPAASSTCLHASPRLFVDPDSNGGSDGGRLSLPAAGASSVADSRSLRAAIANTPVLVSPLTASVPSSVASWASYQSQQHIQPHAAAGVKRRGRPRARSAVEYLTANANGRVRSTQAYYSSSVSGNNSSKSTTTSTGSIGSAAADTKTNSGGSSSKKRGPPVYAKRCRRPAEVCCECCRADDSPEWRKGPSGPRTLCNACGLHYSKLIKIDRERQQLPMKGDVCKRKEKMEQETEDEGMLRNGSGSNCGSESICNEGGARREPRVITLEELRHAVRDMAQAAHSLLSPP</sequence>
<dbReference type="HOGENOM" id="CLU_674703_0_0_1"/>
<dbReference type="Proteomes" id="UP000027361">
    <property type="component" value="Unassembled WGS sequence"/>
</dbReference>
<evidence type="ECO:0000313" key="8">
    <source>
        <dbReference type="Proteomes" id="UP000027361"/>
    </source>
</evidence>
<dbReference type="PANTHER" id="PTHR45658:SF18">
    <property type="entry name" value="PROTEIN GAT2"/>
    <property type="match status" value="1"/>
</dbReference>
<dbReference type="OrthoDB" id="2162994at2759"/>
<dbReference type="InterPro" id="IPR051140">
    <property type="entry name" value="GATA_TF"/>
</dbReference>
<dbReference type="GO" id="GO:0008270">
    <property type="term" value="F:zinc ion binding"/>
    <property type="evidence" value="ECO:0007669"/>
    <property type="project" value="UniProtKB-KW"/>
</dbReference>
<proteinExistence type="predicted"/>
<dbReference type="EMBL" id="JMSN01000106">
    <property type="protein sequence ID" value="KDN39311.1"/>
    <property type="molecule type" value="Genomic_DNA"/>
</dbReference>
<evidence type="ECO:0000313" key="7">
    <source>
        <dbReference type="EMBL" id="KDN39311.1"/>
    </source>
</evidence>
<keyword evidence="8" id="KW-1185">Reference proteome</keyword>
<keyword evidence="3" id="KW-0862">Zinc</keyword>
<dbReference type="GO" id="GO:0006355">
    <property type="term" value="P:regulation of DNA-templated transcription"/>
    <property type="evidence" value="ECO:0007669"/>
    <property type="project" value="InterPro"/>
</dbReference>
<feature type="region of interest" description="Disordered" evidence="5">
    <location>
        <begin position="344"/>
        <end position="378"/>
    </location>
</feature>
<evidence type="ECO:0000256" key="1">
    <source>
        <dbReference type="ARBA" id="ARBA00022723"/>
    </source>
</evidence>
<name>A0A066VCY9_TILAU</name>
<dbReference type="RefSeq" id="XP_013240986.1">
    <property type="nucleotide sequence ID" value="XM_013385532.1"/>
</dbReference>
<evidence type="ECO:0000256" key="3">
    <source>
        <dbReference type="ARBA" id="ARBA00022833"/>
    </source>
</evidence>
<keyword evidence="2 4" id="KW-0863">Zinc-finger</keyword>
<dbReference type="SUPFAM" id="SSF57716">
    <property type="entry name" value="Glucocorticoid receptor-like (DNA-binding domain)"/>
    <property type="match status" value="1"/>
</dbReference>
<dbReference type="PROSITE" id="PS50114">
    <property type="entry name" value="GATA_ZN_FINGER_2"/>
    <property type="match status" value="1"/>
</dbReference>
<comment type="caution">
    <text evidence="7">The sequence shown here is derived from an EMBL/GenBank/DDBJ whole genome shotgun (WGS) entry which is preliminary data.</text>
</comment>
<dbReference type="SMART" id="SM00401">
    <property type="entry name" value="ZnF_GATA"/>
    <property type="match status" value="1"/>
</dbReference>
<evidence type="ECO:0000256" key="4">
    <source>
        <dbReference type="PROSITE-ProRule" id="PRU00094"/>
    </source>
</evidence>
<feature type="compositionally biased region" description="Polar residues" evidence="5">
    <location>
        <begin position="362"/>
        <end position="372"/>
    </location>
</feature>
<dbReference type="Pfam" id="PF00320">
    <property type="entry name" value="GATA"/>
    <property type="match status" value="1"/>
</dbReference>
<feature type="domain" description="GATA-type" evidence="6">
    <location>
        <begin position="288"/>
        <end position="323"/>
    </location>
</feature>
<reference evidence="7 8" key="1">
    <citation type="submission" date="2014-05" db="EMBL/GenBank/DDBJ databases">
        <title>Draft genome sequence of a rare smut relative, Tilletiaria anomala UBC 951.</title>
        <authorList>
            <consortium name="DOE Joint Genome Institute"/>
            <person name="Toome M."/>
            <person name="Kuo A."/>
            <person name="Henrissat B."/>
            <person name="Lipzen A."/>
            <person name="Tritt A."/>
            <person name="Yoshinaga Y."/>
            <person name="Zane M."/>
            <person name="Barry K."/>
            <person name="Grigoriev I.V."/>
            <person name="Spatafora J.W."/>
            <person name="Aimea M.C."/>
        </authorList>
    </citation>
    <scope>NUCLEOTIDE SEQUENCE [LARGE SCALE GENOMIC DNA]</scope>
    <source>
        <strain evidence="7 8">UBC 951</strain>
    </source>
</reference>
<keyword evidence="1" id="KW-0479">Metal-binding</keyword>
<dbReference type="CDD" id="cd00202">
    <property type="entry name" value="ZnF_GATA"/>
    <property type="match status" value="1"/>
</dbReference>
<evidence type="ECO:0000256" key="2">
    <source>
        <dbReference type="ARBA" id="ARBA00022771"/>
    </source>
</evidence>
<accession>A0A066VCY9</accession>
<dbReference type="InterPro" id="IPR013088">
    <property type="entry name" value="Znf_NHR/GATA"/>
</dbReference>